<dbReference type="PIRSF" id="PIRSF000189">
    <property type="entry name" value="D-aa_oxidase"/>
    <property type="match status" value="1"/>
</dbReference>
<dbReference type="Pfam" id="PF01266">
    <property type="entry name" value="DAO"/>
    <property type="match status" value="1"/>
</dbReference>
<reference evidence="9" key="1">
    <citation type="submission" date="2016-05" db="EMBL/GenBank/DDBJ databases">
        <title>Comparative genomics of biotechnologically important yeasts.</title>
        <authorList>
            <consortium name="DOE Joint Genome Institute"/>
            <person name="Riley R."/>
            <person name="Haridas S."/>
            <person name="Wolfe K.H."/>
            <person name="Lopes M.R."/>
            <person name="Hittinger C.T."/>
            <person name="Goker M."/>
            <person name="Salamov A."/>
            <person name="Wisecaver J."/>
            <person name="Long T.M."/>
            <person name="Aerts A.L."/>
            <person name="Barry K."/>
            <person name="Choi C."/>
            <person name="Clum A."/>
            <person name="Coughlan A.Y."/>
            <person name="Deshpande S."/>
            <person name="Douglass A.P."/>
            <person name="Hanson S.J."/>
            <person name="Klenk H.-P."/>
            <person name="Labutti K."/>
            <person name="Lapidus A."/>
            <person name="Lindquist E."/>
            <person name="Lipzen A."/>
            <person name="Meier-Kolthoff J.P."/>
            <person name="Ohm R.A."/>
            <person name="Otillar R.P."/>
            <person name="Pangilinan J."/>
            <person name="Peng Y."/>
            <person name="Rokas A."/>
            <person name="Rosa C.A."/>
            <person name="Scheuner C."/>
            <person name="Sibirny A.A."/>
            <person name="Slot J.C."/>
            <person name="Stielow J.B."/>
            <person name="Sun H."/>
            <person name="Kurtzman C.P."/>
            <person name="Blackwell M."/>
            <person name="Grigoriev I.V."/>
            <person name="Jeffries T.W."/>
        </authorList>
    </citation>
    <scope>NUCLEOTIDE SEQUENCE [LARGE SCALE GENOMIC DNA]</scope>
    <source>
        <strain evidence="9">NRRL Y-1933</strain>
    </source>
</reference>
<dbReference type="GO" id="GO:0003884">
    <property type="term" value="F:D-amino-acid oxidase activity"/>
    <property type="evidence" value="ECO:0007669"/>
    <property type="project" value="EnsemblFungi"/>
</dbReference>
<protein>
    <submittedName>
        <fullName evidence="8">FAD dependent oxidoreductase</fullName>
    </submittedName>
</protein>
<feature type="binding site" evidence="6">
    <location>
        <position position="318"/>
    </location>
    <ligand>
        <name>D-dopa</name>
        <dbReference type="ChEBI" id="CHEBI:149689"/>
    </ligand>
</feature>
<dbReference type="PANTHER" id="PTHR11530">
    <property type="entry name" value="D-AMINO ACID OXIDASE"/>
    <property type="match status" value="1"/>
</dbReference>
<evidence type="ECO:0000256" key="2">
    <source>
        <dbReference type="ARBA" id="ARBA00006730"/>
    </source>
</evidence>
<organism evidence="8 9">
    <name type="scientific">Hyphopichia burtonii NRRL Y-1933</name>
    <dbReference type="NCBI Taxonomy" id="984485"/>
    <lineage>
        <taxon>Eukaryota</taxon>
        <taxon>Fungi</taxon>
        <taxon>Dikarya</taxon>
        <taxon>Ascomycota</taxon>
        <taxon>Saccharomycotina</taxon>
        <taxon>Pichiomycetes</taxon>
        <taxon>Debaryomycetaceae</taxon>
        <taxon>Hyphopichia</taxon>
    </lineage>
</organism>
<keyword evidence="9" id="KW-1185">Reference proteome</keyword>
<evidence type="ECO:0000256" key="4">
    <source>
        <dbReference type="ARBA" id="ARBA00022827"/>
    </source>
</evidence>
<proteinExistence type="inferred from homology"/>
<dbReference type="EMBL" id="KV454539">
    <property type="protein sequence ID" value="ODV68518.1"/>
    <property type="molecule type" value="Genomic_DNA"/>
</dbReference>
<evidence type="ECO:0000256" key="5">
    <source>
        <dbReference type="ARBA" id="ARBA00023002"/>
    </source>
</evidence>
<dbReference type="SUPFAM" id="SSF51971">
    <property type="entry name" value="Nucleotide-binding domain"/>
    <property type="match status" value="1"/>
</dbReference>
<gene>
    <name evidence="8" type="ORF">HYPBUDRAFT_151953</name>
</gene>
<feature type="binding site" evidence="6">
    <location>
        <begin position="46"/>
        <end position="47"/>
    </location>
    <ligand>
        <name>FAD</name>
        <dbReference type="ChEBI" id="CHEBI:57692"/>
    </ligand>
</feature>
<dbReference type="AlphaFoldDB" id="A0A1E4RML0"/>
<name>A0A1E4RML0_9ASCO</name>
<keyword evidence="3" id="KW-0285">Flavoprotein</keyword>
<dbReference type="GeneID" id="30995314"/>
<comment type="similarity">
    <text evidence="2">Belongs to the DAMOX/DASOX family.</text>
</comment>
<dbReference type="GO" id="GO:0005737">
    <property type="term" value="C:cytoplasm"/>
    <property type="evidence" value="ECO:0007669"/>
    <property type="project" value="TreeGrafter"/>
</dbReference>
<keyword evidence="4 6" id="KW-0274">FAD</keyword>
<evidence type="ECO:0000256" key="6">
    <source>
        <dbReference type="PIRSR" id="PIRSR000189-1"/>
    </source>
</evidence>
<dbReference type="RefSeq" id="XP_020077585.1">
    <property type="nucleotide sequence ID" value="XM_020220764.1"/>
</dbReference>
<evidence type="ECO:0000256" key="3">
    <source>
        <dbReference type="ARBA" id="ARBA00022630"/>
    </source>
</evidence>
<accession>A0A1E4RML0</accession>
<dbReference type="Proteomes" id="UP000095085">
    <property type="component" value="Unassembled WGS sequence"/>
</dbReference>
<dbReference type="InterPro" id="IPR006076">
    <property type="entry name" value="FAD-dep_OxRdtase"/>
</dbReference>
<sequence>MTEIVIIGAGIIGLSTAYSLTENGIDAGKITILAEHLPGDMSVNYTSPYAGAYFSLANEDENLKYSEFTYKNMGKLREKLGGKGSGIGTCKSTENIQQNFDSDYLEKRKFADDLEIEKSQIPGCDLAVLYKAFIFNSPLLIANLLRYLTKLGVNVKREKLNDVKEAFKAGTETVFNCSGLGALKLGGVEDTSMIPTRGQVVVIRAPYINECYLAWNDTSTYIIKRPDSNLDEVILGGFYQKDVHDSNTYGYEIDDILQRTIKLYPKILSDNPNGNRIEDLQIIRVVAGIRPGRKGGVRIEKQELSDGKVIIHNYGAAGEGYLCSLGMANEAVSLIL</sequence>
<evidence type="ECO:0000313" key="8">
    <source>
        <dbReference type="EMBL" id="ODV68518.1"/>
    </source>
</evidence>
<dbReference type="OrthoDB" id="2015447at2759"/>
<feature type="domain" description="FAD dependent oxidoreductase" evidence="7">
    <location>
        <begin position="4"/>
        <end position="332"/>
    </location>
</feature>
<evidence type="ECO:0000256" key="1">
    <source>
        <dbReference type="ARBA" id="ARBA00001974"/>
    </source>
</evidence>
<dbReference type="PANTHER" id="PTHR11530:SF11">
    <property type="entry name" value="D-ASPARTATE OXIDASE"/>
    <property type="match status" value="1"/>
</dbReference>
<dbReference type="InterPro" id="IPR006181">
    <property type="entry name" value="D-amino_acid_oxidase_CS"/>
</dbReference>
<evidence type="ECO:0000259" key="7">
    <source>
        <dbReference type="Pfam" id="PF01266"/>
    </source>
</evidence>
<comment type="cofactor">
    <cofactor evidence="1 6">
        <name>FAD</name>
        <dbReference type="ChEBI" id="CHEBI:57692"/>
    </cofactor>
</comment>
<keyword evidence="5" id="KW-0560">Oxidoreductase</keyword>
<feature type="binding site" evidence="6">
    <location>
        <position position="221"/>
    </location>
    <ligand>
        <name>D-dopa</name>
        <dbReference type="ChEBI" id="CHEBI:149689"/>
    </ligand>
</feature>
<dbReference type="InterPro" id="IPR023209">
    <property type="entry name" value="DAO"/>
</dbReference>
<dbReference type="SUPFAM" id="SSF54373">
    <property type="entry name" value="FAD-linked reductases, C-terminal domain"/>
    <property type="match status" value="1"/>
</dbReference>
<dbReference type="GO" id="GO:0019478">
    <property type="term" value="P:D-amino acid catabolic process"/>
    <property type="evidence" value="ECO:0007669"/>
    <property type="project" value="TreeGrafter"/>
</dbReference>
<feature type="binding site" evidence="6">
    <location>
        <position position="290"/>
    </location>
    <ligand>
        <name>D-dopa</name>
        <dbReference type="ChEBI" id="CHEBI:149689"/>
    </ligand>
</feature>
<dbReference type="STRING" id="984485.A0A1E4RML0"/>
<evidence type="ECO:0000313" key="9">
    <source>
        <dbReference type="Proteomes" id="UP000095085"/>
    </source>
</evidence>
<dbReference type="Gene3D" id="3.40.50.720">
    <property type="entry name" value="NAD(P)-binding Rossmann-like Domain"/>
    <property type="match status" value="1"/>
</dbReference>
<dbReference type="Gene3D" id="3.30.9.10">
    <property type="entry name" value="D-Amino Acid Oxidase, subunit A, domain 2"/>
    <property type="match status" value="1"/>
</dbReference>
<dbReference type="PROSITE" id="PS00677">
    <property type="entry name" value="DAO"/>
    <property type="match status" value="1"/>
</dbReference>
<dbReference type="GO" id="GO:0071949">
    <property type="term" value="F:FAD binding"/>
    <property type="evidence" value="ECO:0007669"/>
    <property type="project" value="InterPro"/>
</dbReference>